<feature type="chain" id="PRO_5003954328" evidence="5">
    <location>
        <begin position="21"/>
        <end position="421"/>
    </location>
</feature>
<evidence type="ECO:0000256" key="3">
    <source>
        <dbReference type="ARBA" id="ARBA00023157"/>
    </source>
</evidence>
<dbReference type="PANTHER" id="PTHR42852">
    <property type="entry name" value="THIOL:DISULFIDE INTERCHANGE PROTEIN DSBE"/>
    <property type="match status" value="1"/>
</dbReference>
<reference evidence="7 8" key="1">
    <citation type="submission" date="2012-05" db="EMBL/GenBank/DDBJ databases">
        <authorList>
            <person name="Weinstock G."/>
            <person name="Sodergren E."/>
            <person name="Lobos E.A."/>
            <person name="Fulton L."/>
            <person name="Fulton R."/>
            <person name="Courtney L."/>
            <person name="Fronick C."/>
            <person name="O'Laughlin M."/>
            <person name="Godfrey J."/>
            <person name="Wilson R.M."/>
            <person name="Miner T."/>
            <person name="Farmer C."/>
            <person name="Delehaunty K."/>
            <person name="Cordes M."/>
            <person name="Minx P."/>
            <person name="Tomlinson C."/>
            <person name="Chen J."/>
            <person name="Wollam A."/>
            <person name="Pepin K.H."/>
            <person name="Bhonagiri V."/>
            <person name="Zhang X."/>
            <person name="Suruliraj S."/>
            <person name="Warren W."/>
            <person name="Mitreva M."/>
            <person name="Mardis E.R."/>
            <person name="Wilson R.K."/>
        </authorList>
    </citation>
    <scope>NUCLEOTIDE SEQUENCE [LARGE SCALE GENOMIC DNA]</scope>
    <source>
        <strain evidence="7 8">F0055</strain>
    </source>
</reference>
<dbReference type="GO" id="GO:0016491">
    <property type="term" value="F:oxidoreductase activity"/>
    <property type="evidence" value="ECO:0007669"/>
    <property type="project" value="InterPro"/>
</dbReference>
<name>L1N8N9_9BACT</name>
<evidence type="ECO:0000313" key="7">
    <source>
        <dbReference type="EMBL" id="EKX99742.1"/>
    </source>
</evidence>
<dbReference type="RefSeq" id="WP_009162839.1">
    <property type="nucleotide sequence ID" value="NZ_KB291002.1"/>
</dbReference>
<keyword evidence="2" id="KW-0201">Cytochrome c-type biogenesis</keyword>
<keyword evidence="8" id="KW-1185">Reference proteome</keyword>
<feature type="domain" description="Thioredoxin" evidence="6">
    <location>
        <begin position="284"/>
        <end position="421"/>
    </location>
</feature>
<dbReference type="Gene3D" id="3.40.30.10">
    <property type="entry name" value="Glutaredoxin"/>
    <property type="match status" value="1"/>
</dbReference>
<accession>L1N8N9</accession>
<comment type="caution">
    <text evidence="7">The sequence shown here is derived from an EMBL/GenBank/DDBJ whole genome shotgun (WGS) entry which is preliminary data.</text>
</comment>
<protein>
    <submittedName>
        <fullName evidence="7">Redoxin family protein</fullName>
    </submittedName>
</protein>
<dbReference type="HOGENOM" id="CLU_036806_0_0_10"/>
<evidence type="ECO:0000256" key="1">
    <source>
        <dbReference type="ARBA" id="ARBA00004196"/>
    </source>
</evidence>
<feature type="signal peptide" evidence="5">
    <location>
        <begin position="1"/>
        <end position="20"/>
    </location>
</feature>
<keyword evidence="4" id="KW-0676">Redox-active center</keyword>
<dbReference type="InterPro" id="IPR036249">
    <property type="entry name" value="Thioredoxin-like_sf"/>
</dbReference>
<dbReference type="SUPFAM" id="SSF52833">
    <property type="entry name" value="Thioredoxin-like"/>
    <property type="match status" value="1"/>
</dbReference>
<evidence type="ECO:0000256" key="2">
    <source>
        <dbReference type="ARBA" id="ARBA00022748"/>
    </source>
</evidence>
<comment type="subcellular location">
    <subcellularLocation>
        <location evidence="1">Cell envelope</location>
    </subcellularLocation>
</comment>
<keyword evidence="3" id="KW-1015">Disulfide bond</keyword>
<dbReference type="InterPro" id="IPR013766">
    <property type="entry name" value="Thioredoxin_domain"/>
</dbReference>
<dbReference type="PATRIC" id="fig|1127699.3.peg.1410"/>
<dbReference type="CDD" id="cd02966">
    <property type="entry name" value="TlpA_like_family"/>
    <property type="match status" value="1"/>
</dbReference>
<keyword evidence="5" id="KW-0732">Signal</keyword>
<dbReference type="GO" id="GO:0017004">
    <property type="term" value="P:cytochrome complex assembly"/>
    <property type="evidence" value="ECO:0007669"/>
    <property type="project" value="UniProtKB-KW"/>
</dbReference>
<dbReference type="Proteomes" id="UP000010433">
    <property type="component" value="Unassembled WGS sequence"/>
</dbReference>
<dbReference type="OrthoDB" id="1069091at2"/>
<organism evidence="7 8">
    <name type="scientific">Hoylesella saccharolytica F0055</name>
    <dbReference type="NCBI Taxonomy" id="1127699"/>
    <lineage>
        <taxon>Bacteria</taxon>
        <taxon>Pseudomonadati</taxon>
        <taxon>Bacteroidota</taxon>
        <taxon>Bacteroidia</taxon>
        <taxon>Bacteroidales</taxon>
        <taxon>Prevotellaceae</taxon>
        <taxon>Hoylesella</taxon>
    </lineage>
</organism>
<evidence type="ECO:0000256" key="5">
    <source>
        <dbReference type="SAM" id="SignalP"/>
    </source>
</evidence>
<evidence type="ECO:0000256" key="4">
    <source>
        <dbReference type="ARBA" id="ARBA00023284"/>
    </source>
</evidence>
<dbReference type="InterPro" id="IPR050553">
    <property type="entry name" value="Thioredoxin_ResA/DsbE_sf"/>
</dbReference>
<dbReference type="GO" id="GO:0030313">
    <property type="term" value="C:cell envelope"/>
    <property type="evidence" value="ECO:0007669"/>
    <property type="project" value="UniProtKB-SubCell"/>
</dbReference>
<evidence type="ECO:0000313" key="8">
    <source>
        <dbReference type="Proteomes" id="UP000010433"/>
    </source>
</evidence>
<gene>
    <name evidence="7" type="ORF">HMPREF9151_01531</name>
</gene>
<dbReference type="STRING" id="1127699.HMPREF9151_01531"/>
<dbReference type="PANTHER" id="PTHR42852:SF6">
    <property type="entry name" value="THIOL:DISULFIDE INTERCHANGE PROTEIN DSBE"/>
    <property type="match status" value="1"/>
</dbReference>
<dbReference type="AlphaFoldDB" id="L1N8N9"/>
<dbReference type="EMBL" id="AMEP01000096">
    <property type="protein sequence ID" value="EKX99742.1"/>
    <property type="molecule type" value="Genomic_DNA"/>
</dbReference>
<dbReference type="InterPro" id="IPR013740">
    <property type="entry name" value="Redoxin"/>
</dbReference>
<dbReference type="Pfam" id="PF08534">
    <property type="entry name" value="Redoxin"/>
    <property type="match status" value="1"/>
</dbReference>
<evidence type="ECO:0000259" key="6">
    <source>
        <dbReference type="PROSITE" id="PS51352"/>
    </source>
</evidence>
<sequence>MRKLLLLTLTLLLSGEFAGAQSVVCRITGEVEDKTERQVILYDILADSRRFELDERKPTNECIVVEVKDGRFMYNLKTDGLRCYQIVLRSEYERGSMRTTEFIVENGHVHIVIPKSKDECIRVKSDGKEAGMEMKYRDYADSVYAIYAQRFQRLDAERDSLHKTKLYYKPMVYEIEEKLKSDRETNVDSLRRLLPDDVFSDRGSKIEAAYFNLEDEYRAEQVKWLKTNKCFYGLSLIIEGASYKRYPKSYAELITAYFDNYAHYMPKHPYSKRAAQEALAATKLMVGKPYIDYMVRGTDGRDVKLSSLFKGKVIYINLWASWCGSCRKHAKSIIPVYERYKDKGFQIIGIAREYKTGAMEEAAKHDGYTWTNLVELNDQHQIWPKNGMNSVGGGFLIKQDGTIVAIYPQADELEHILKSLL</sequence>
<proteinExistence type="predicted"/>
<dbReference type="PROSITE" id="PS51352">
    <property type="entry name" value="THIOREDOXIN_2"/>
    <property type="match status" value="1"/>
</dbReference>